<accession>A0A816KIH3</accession>
<dbReference type="AlphaFoldDB" id="A0A816KIH3"/>
<sequence length="54" mass="6169">MSYICHHSKTSVLDKRQPQDEEGNLPMIRQNEGYGEDPGIFTNKYRLSQSSPKG</sequence>
<organism evidence="2">
    <name type="scientific">Brassica napus</name>
    <name type="common">Rape</name>
    <dbReference type="NCBI Taxonomy" id="3708"/>
    <lineage>
        <taxon>Eukaryota</taxon>
        <taxon>Viridiplantae</taxon>
        <taxon>Streptophyta</taxon>
        <taxon>Embryophyta</taxon>
        <taxon>Tracheophyta</taxon>
        <taxon>Spermatophyta</taxon>
        <taxon>Magnoliopsida</taxon>
        <taxon>eudicotyledons</taxon>
        <taxon>Gunneridae</taxon>
        <taxon>Pentapetalae</taxon>
        <taxon>rosids</taxon>
        <taxon>malvids</taxon>
        <taxon>Brassicales</taxon>
        <taxon>Brassicaceae</taxon>
        <taxon>Brassiceae</taxon>
        <taxon>Brassica</taxon>
    </lineage>
</organism>
<dbReference type="Proteomes" id="UP001295469">
    <property type="component" value="Chromosome C02"/>
</dbReference>
<protein>
    <submittedName>
        <fullName evidence="2">(rape) hypothetical protein</fullName>
    </submittedName>
</protein>
<reference evidence="2" key="1">
    <citation type="submission" date="2021-01" db="EMBL/GenBank/DDBJ databases">
        <authorList>
            <consortium name="Genoscope - CEA"/>
            <person name="William W."/>
        </authorList>
    </citation>
    <scope>NUCLEOTIDE SEQUENCE</scope>
</reference>
<feature type="region of interest" description="Disordered" evidence="1">
    <location>
        <begin position="1"/>
        <end position="54"/>
    </location>
</feature>
<evidence type="ECO:0000256" key="1">
    <source>
        <dbReference type="SAM" id="MobiDB-lite"/>
    </source>
</evidence>
<name>A0A816KIH3_BRANA</name>
<evidence type="ECO:0000313" key="2">
    <source>
        <dbReference type="EMBL" id="CAF1919377.1"/>
    </source>
</evidence>
<feature type="compositionally biased region" description="Polar residues" evidence="1">
    <location>
        <begin position="45"/>
        <end position="54"/>
    </location>
</feature>
<proteinExistence type="predicted"/>
<dbReference type="EMBL" id="HG994366">
    <property type="protein sequence ID" value="CAF1919377.1"/>
    <property type="molecule type" value="Genomic_DNA"/>
</dbReference>
<gene>
    <name evidence="2" type="ORF">DARMORV10_C02P46610.1</name>
</gene>